<evidence type="ECO:0000313" key="2">
    <source>
        <dbReference type="EMBL" id="KAA6327707.1"/>
    </source>
</evidence>
<dbReference type="SUPFAM" id="SSF52096">
    <property type="entry name" value="ClpP/crotonase"/>
    <property type="match status" value="1"/>
</dbReference>
<dbReference type="AlphaFoldDB" id="A0A5J4R0U9"/>
<dbReference type="Proteomes" id="UP000324800">
    <property type="component" value="Unassembled WGS sequence"/>
</dbReference>
<dbReference type="GO" id="GO:0006508">
    <property type="term" value="P:proteolysis"/>
    <property type="evidence" value="ECO:0007669"/>
    <property type="project" value="InterPro"/>
</dbReference>
<feature type="non-terminal residue" evidence="2">
    <location>
        <position position="104"/>
    </location>
</feature>
<dbReference type="OrthoDB" id="27214at2759"/>
<organism evidence="2 3">
    <name type="scientific">Streblomastix strix</name>
    <dbReference type="NCBI Taxonomy" id="222440"/>
    <lineage>
        <taxon>Eukaryota</taxon>
        <taxon>Metamonada</taxon>
        <taxon>Preaxostyla</taxon>
        <taxon>Oxymonadida</taxon>
        <taxon>Streblomastigidae</taxon>
        <taxon>Streblomastix</taxon>
    </lineage>
</organism>
<sequence length="104" mass="11902">MDINKYESININNINNNNTSINPAVEKFVDDVQIGTNILVQNQIERLVIDVRGNQGGYGELASRILRYLTGQKGTDEELKKADEQDNKYYINYNNNVFPLMGEF</sequence>
<comment type="caution">
    <text evidence="2">The sequence shown here is derived from an EMBL/GenBank/DDBJ whole genome shotgun (WGS) entry which is preliminary data.</text>
</comment>
<evidence type="ECO:0000313" key="3">
    <source>
        <dbReference type="Proteomes" id="UP000324800"/>
    </source>
</evidence>
<reference evidence="2 3" key="1">
    <citation type="submission" date="2019-03" db="EMBL/GenBank/DDBJ databases">
        <title>Single cell metagenomics reveals metabolic interactions within the superorganism composed of flagellate Streblomastix strix and complex community of Bacteroidetes bacteria on its surface.</title>
        <authorList>
            <person name="Treitli S.C."/>
            <person name="Kolisko M."/>
            <person name="Husnik F."/>
            <person name="Keeling P."/>
            <person name="Hampl V."/>
        </authorList>
    </citation>
    <scope>NUCLEOTIDE SEQUENCE [LARGE SCALE GENOMIC DNA]</scope>
    <source>
        <strain evidence="2">ST1C</strain>
    </source>
</reference>
<dbReference type="GO" id="GO:0008236">
    <property type="term" value="F:serine-type peptidase activity"/>
    <property type="evidence" value="ECO:0007669"/>
    <property type="project" value="InterPro"/>
</dbReference>
<dbReference type="EMBL" id="SNRW01043497">
    <property type="protein sequence ID" value="KAA6327707.1"/>
    <property type="molecule type" value="Genomic_DNA"/>
</dbReference>
<dbReference type="InterPro" id="IPR005151">
    <property type="entry name" value="Tail-specific_protease"/>
</dbReference>
<evidence type="ECO:0000259" key="1">
    <source>
        <dbReference type="Pfam" id="PF03572"/>
    </source>
</evidence>
<accession>A0A5J4R0U9</accession>
<protein>
    <recommendedName>
        <fullName evidence="1">Tail specific protease domain-containing protein</fullName>
    </recommendedName>
</protein>
<dbReference type="Gene3D" id="3.90.226.10">
    <property type="entry name" value="2-enoyl-CoA Hydratase, Chain A, domain 1"/>
    <property type="match status" value="1"/>
</dbReference>
<dbReference type="Pfam" id="PF03572">
    <property type="entry name" value="Peptidase_S41"/>
    <property type="match status" value="1"/>
</dbReference>
<gene>
    <name evidence="2" type="ORF">EZS28_053795</name>
</gene>
<dbReference type="InterPro" id="IPR029045">
    <property type="entry name" value="ClpP/crotonase-like_dom_sf"/>
</dbReference>
<feature type="domain" description="Tail specific protease" evidence="1">
    <location>
        <begin position="35"/>
        <end position="92"/>
    </location>
</feature>
<proteinExistence type="predicted"/>
<name>A0A5J4R0U9_9EUKA</name>